<dbReference type="EC" id="2.1.1.-" evidence="5"/>
<evidence type="ECO:0000259" key="6">
    <source>
        <dbReference type="Pfam" id="PF01555"/>
    </source>
</evidence>
<dbReference type="Gene3D" id="3.40.50.150">
    <property type="entry name" value="Vaccinia Virus protein VP39"/>
    <property type="match status" value="1"/>
</dbReference>
<reference evidence="7 8" key="1">
    <citation type="submission" date="2017-07" db="EMBL/GenBank/DDBJ databases">
        <title>A draft genome sequence of Komagataeibacter oboediens LMG 18849.</title>
        <authorList>
            <person name="Skraban J."/>
            <person name="Cleenwerck I."/>
            <person name="Vandamme P."/>
            <person name="Trcek J."/>
        </authorList>
    </citation>
    <scope>NUCLEOTIDE SEQUENCE [LARGE SCALE GENOMIC DNA]</scope>
    <source>
        <strain evidence="7 8">LMG 18849</strain>
    </source>
</reference>
<comment type="catalytic activity">
    <reaction evidence="4">
        <text>a 2'-deoxyadenosine in DNA + S-adenosyl-L-methionine = an N(6)-methyl-2'-deoxyadenosine in DNA + S-adenosyl-L-homocysteine + H(+)</text>
        <dbReference type="Rhea" id="RHEA:15197"/>
        <dbReference type="Rhea" id="RHEA-COMP:12418"/>
        <dbReference type="Rhea" id="RHEA-COMP:12419"/>
        <dbReference type="ChEBI" id="CHEBI:15378"/>
        <dbReference type="ChEBI" id="CHEBI:57856"/>
        <dbReference type="ChEBI" id="CHEBI:59789"/>
        <dbReference type="ChEBI" id="CHEBI:90615"/>
        <dbReference type="ChEBI" id="CHEBI:90616"/>
        <dbReference type="EC" id="2.1.1.72"/>
    </reaction>
</comment>
<evidence type="ECO:0000313" key="7">
    <source>
        <dbReference type="EMBL" id="PYD81637.1"/>
    </source>
</evidence>
<dbReference type="InterPro" id="IPR002052">
    <property type="entry name" value="DNA_methylase_N6_adenine_CS"/>
</dbReference>
<keyword evidence="2" id="KW-0489">Methyltransferase</keyword>
<keyword evidence="3" id="KW-0808">Transferase</keyword>
<dbReference type="SUPFAM" id="SSF53335">
    <property type="entry name" value="S-adenosyl-L-methionine-dependent methyltransferases"/>
    <property type="match status" value="1"/>
</dbReference>
<comment type="similarity">
    <text evidence="1 5">Belongs to the N(4)/N(6)-methyltransferase family.</text>
</comment>
<evidence type="ECO:0000256" key="2">
    <source>
        <dbReference type="ARBA" id="ARBA00022603"/>
    </source>
</evidence>
<evidence type="ECO:0000256" key="3">
    <source>
        <dbReference type="ARBA" id="ARBA00022679"/>
    </source>
</evidence>
<gene>
    <name evidence="7" type="ORF">CFR80_10495</name>
</gene>
<dbReference type="PRINTS" id="PR00508">
    <property type="entry name" value="S21N4MTFRASE"/>
</dbReference>
<protein>
    <recommendedName>
        <fullName evidence="5">Methyltransferase</fullName>
        <ecNumber evidence="5">2.1.1.-</ecNumber>
    </recommendedName>
</protein>
<dbReference type="GO" id="GO:0003677">
    <property type="term" value="F:DNA binding"/>
    <property type="evidence" value="ECO:0007669"/>
    <property type="project" value="InterPro"/>
</dbReference>
<dbReference type="InterPro" id="IPR029063">
    <property type="entry name" value="SAM-dependent_MTases_sf"/>
</dbReference>
<dbReference type="EMBL" id="NKTX01000024">
    <property type="protein sequence ID" value="PYD81637.1"/>
    <property type="molecule type" value="Genomic_DNA"/>
</dbReference>
<dbReference type="PROSITE" id="PS00092">
    <property type="entry name" value="N6_MTASE"/>
    <property type="match status" value="1"/>
</dbReference>
<evidence type="ECO:0000256" key="1">
    <source>
        <dbReference type="ARBA" id="ARBA00006594"/>
    </source>
</evidence>
<dbReference type="GO" id="GO:0008170">
    <property type="term" value="F:N-methyltransferase activity"/>
    <property type="evidence" value="ECO:0007669"/>
    <property type="project" value="InterPro"/>
</dbReference>
<proteinExistence type="inferred from homology"/>
<accession>A0A318QPJ7</accession>
<dbReference type="Pfam" id="PF01555">
    <property type="entry name" value="N6_N4_Mtase"/>
    <property type="match status" value="1"/>
</dbReference>
<feature type="domain" description="DNA methylase N-4/N-6" evidence="6">
    <location>
        <begin position="196"/>
        <end position="265"/>
    </location>
</feature>
<dbReference type="Proteomes" id="UP000247417">
    <property type="component" value="Unassembled WGS sequence"/>
</dbReference>
<sequence length="281" mass="31309">MLRLVIAGHAKNNTEGSYCEQKIRFPPQPERRGFQRLFTMNNIHVEHIGLATLYLGKWQDITDLPRPAAVISDPPYGQTVNTNVRRGDVRIPKTGGGAIKDRARLYPSGIYGDDKPFDPKHLISMSEIVLLWGAHKFADHLPQGSWLCWDKMPTGKIRSQGDGECAWINTTGKPMRIFRHLWDGLCISRGYETQCERSGQAAVSRVHPTQKPVDLMTWCIEQARVPKGGLILDPYMGGGSTGISAVRSGHPFIGVECEPQYFEAACRRIKHAQDTLGPPAP</sequence>
<dbReference type="GO" id="GO:0009007">
    <property type="term" value="F:site-specific DNA-methyltransferase (adenine-specific) activity"/>
    <property type="evidence" value="ECO:0007669"/>
    <property type="project" value="UniProtKB-EC"/>
</dbReference>
<dbReference type="InterPro" id="IPR001091">
    <property type="entry name" value="RM_Methyltransferase"/>
</dbReference>
<evidence type="ECO:0000313" key="8">
    <source>
        <dbReference type="Proteomes" id="UP000247417"/>
    </source>
</evidence>
<dbReference type="GO" id="GO:0032259">
    <property type="term" value="P:methylation"/>
    <property type="evidence" value="ECO:0007669"/>
    <property type="project" value="UniProtKB-KW"/>
</dbReference>
<comment type="caution">
    <text evidence="7">The sequence shown here is derived from an EMBL/GenBank/DDBJ whole genome shotgun (WGS) entry which is preliminary data.</text>
</comment>
<dbReference type="AlphaFoldDB" id="A0A318QPJ7"/>
<dbReference type="InterPro" id="IPR002941">
    <property type="entry name" value="DNA_methylase_N4/N6"/>
</dbReference>
<evidence type="ECO:0000256" key="5">
    <source>
        <dbReference type="RuleBase" id="RU362026"/>
    </source>
</evidence>
<organism evidence="7 8">
    <name type="scientific">Komagataeibacter oboediens</name>
    <dbReference type="NCBI Taxonomy" id="65958"/>
    <lineage>
        <taxon>Bacteria</taxon>
        <taxon>Pseudomonadati</taxon>
        <taxon>Pseudomonadota</taxon>
        <taxon>Alphaproteobacteria</taxon>
        <taxon>Acetobacterales</taxon>
        <taxon>Acetobacteraceae</taxon>
        <taxon>Komagataeibacter</taxon>
    </lineage>
</organism>
<evidence type="ECO:0000256" key="4">
    <source>
        <dbReference type="ARBA" id="ARBA00047942"/>
    </source>
</evidence>
<name>A0A318QPJ7_9PROT</name>